<keyword evidence="2" id="KW-1185">Reference proteome</keyword>
<dbReference type="Proteomes" id="UP000789920">
    <property type="component" value="Unassembled WGS sequence"/>
</dbReference>
<protein>
    <submittedName>
        <fullName evidence="1">19852_t:CDS:1</fullName>
    </submittedName>
</protein>
<evidence type="ECO:0000313" key="1">
    <source>
        <dbReference type="EMBL" id="CAG8777889.1"/>
    </source>
</evidence>
<reference evidence="1" key="1">
    <citation type="submission" date="2021-06" db="EMBL/GenBank/DDBJ databases">
        <authorList>
            <person name="Kallberg Y."/>
            <person name="Tangrot J."/>
            <person name="Rosling A."/>
        </authorList>
    </citation>
    <scope>NUCLEOTIDE SEQUENCE</scope>
    <source>
        <strain evidence="1">MA461A</strain>
    </source>
</reference>
<feature type="non-terminal residue" evidence="1">
    <location>
        <position position="1"/>
    </location>
</feature>
<name>A0ACA9R5V8_9GLOM</name>
<gene>
    <name evidence="1" type="ORF">RPERSI_LOCUS17158</name>
</gene>
<organism evidence="1 2">
    <name type="scientific">Racocetra persica</name>
    <dbReference type="NCBI Taxonomy" id="160502"/>
    <lineage>
        <taxon>Eukaryota</taxon>
        <taxon>Fungi</taxon>
        <taxon>Fungi incertae sedis</taxon>
        <taxon>Mucoromycota</taxon>
        <taxon>Glomeromycotina</taxon>
        <taxon>Glomeromycetes</taxon>
        <taxon>Diversisporales</taxon>
        <taxon>Gigasporaceae</taxon>
        <taxon>Racocetra</taxon>
    </lineage>
</organism>
<evidence type="ECO:0000313" key="2">
    <source>
        <dbReference type="Proteomes" id="UP000789920"/>
    </source>
</evidence>
<dbReference type="EMBL" id="CAJVQC010043620">
    <property type="protein sequence ID" value="CAG8777889.1"/>
    <property type="molecule type" value="Genomic_DNA"/>
</dbReference>
<proteinExistence type="predicted"/>
<comment type="caution">
    <text evidence="1">The sequence shown here is derived from an EMBL/GenBank/DDBJ whole genome shotgun (WGS) entry which is preliminary data.</text>
</comment>
<sequence>NFSTVGRNDTLQSANTRYNKYPVFNNLYNICTNQPFLSISSISKIIGIKEIPDEINHNNVEKKNTCDLSNSHTNNNNFNLLEIFNFQFESKEQIDNLKESKKLDGNASNKSHVQTDEISTKQTCILKNDYEGWFHTSIPTNKLLTQKLGPNRLKQSIEYYYFHKNYKEALRLSLEYIDFVESCNNKENNELNPNRLTSTRDMLEIAARSASRLGDIELAVKCVDKLSSNEPGHMSFKGMIYAKGGRFSDSIKCYIKYDQMRKNDYNTWKEIGNTLLSCYFQEILPQLSNFQSYSPTITNTFITQIALLAFHRSFKIMTTSKWKTSIPFVNSRYIREKNQIEESIKRLEHIDAQQAFSWLERHGEGETFGLDVDIIRWILTECKNNVSEVVEMDKERSVDQL</sequence>
<accession>A0ACA9R5V8</accession>